<dbReference type="InterPro" id="IPR033138">
    <property type="entry name" value="Cu_oxidase_CS"/>
</dbReference>
<dbReference type="InterPro" id="IPR002355">
    <property type="entry name" value="Cu_oxidase_Cu_BS"/>
</dbReference>
<dbReference type="EMBL" id="MZXV01000013">
    <property type="protein sequence ID" value="PZV39422.1"/>
    <property type="molecule type" value="Genomic_DNA"/>
</dbReference>
<dbReference type="PROSITE" id="PS00080">
    <property type="entry name" value="MULTICOPPER_OXIDASE2"/>
    <property type="match status" value="1"/>
</dbReference>
<dbReference type="CDD" id="cd13885">
    <property type="entry name" value="CuRO_2_CumA_like"/>
    <property type="match status" value="1"/>
</dbReference>
<dbReference type="InterPro" id="IPR006311">
    <property type="entry name" value="TAT_signal"/>
</dbReference>
<evidence type="ECO:0000259" key="5">
    <source>
        <dbReference type="Pfam" id="PF07731"/>
    </source>
</evidence>
<feature type="domain" description="Plastocyanin-like" evidence="5">
    <location>
        <begin position="417"/>
        <end position="509"/>
    </location>
</feature>
<keyword evidence="1" id="KW-0479">Metal-binding</keyword>
<comment type="caution">
    <text evidence="7">The sequence shown here is derived from an EMBL/GenBank/DDBJ whole genome shotgun (WGS) entry which is preliminary data.</text>
</comment>
<accession>A0A2W7C8C9</accession>
<dbReference type="GO" id="GO:0030288">
    <property type="term" value="C:outer membrane-bounded periplasmic space"/>
    <property type="evidence" value="ECO:0007669"/>
    <property type="project" value="TreeGrafter"/>
</dbReference>
<dbReference type="Pfam" id="PF00394">
    <property type="entry name" value="Cu-oxidase"/>
    <property type="match status" value="1"/>
</dbReference>
<dbReference type="InterPro" id="IPR045087">
    <property type="entry name" value="Cu-oxidase_fam"/>
</dbReference>
<dbReference type="Pfam" id="PF07732">
    <property type="entry name" value="Cu-oxidase_3"/>
    <property type="match status" value="1"/>
</dbReference>
<feature type="domain" description="Plastocyanin-like" evidence="6">
    <location>
        <begin position="86"/>
        <end position="190"/>
    </location>
</feature>
<evidence type="ECO:0000256" key="3">
    <source>
        <dbReference type="SAM" id="MobiDB-lite"/>
    </source>
</evidence>
<feature type="domain" description="Plastocyanin-like" evidence="4">
    <location>
        <begin position="200"/>
        <end position="321"/>
    </location>
</feature>
<evidence type="ECO:0000259" key="4">
    <source>
        <dbReference type="Pfam" id="PF00394"/>
    </source>
</evidence>
<dbReference type="InterPro" id="IPR001117">
    <property type="entry name" value="Cu-oxidase_2nd"/>
</dbReference>
<dbReference type="Pfam" id="PF07731">
    <property type="entry name" value="Cu-oxidase_2"/>
    <property type="match status" value="1"/>
</dbReference>
<organism evidence="7 8">
    <name type="scientific">Mesorhizobium kowhaii</name>
    <dbReference type="NCBI Taxonomy" id="1300272"/>
    <lineage>
        <taxon>Bacteria</taxon>
        <taxon>Pseudomonadati</taxon>
        <taxon>Pseudomonadota</taxon>
        <taxon>Alphaproteobacteria</taxon>
        <taxon>Hyphomicrobiales</taxon>
        <taxon>Phyllobacteriaceae</taxon>
        <taxon>Mesorhizobium</taxon>
    </lineage>
</organism>
<keyword evidence="8" id="KW-1185">Reference proteome</keyword>
<gene>
    <name evidence="7" type="ORF">B5V02_05455</name>
</gene>
<dbReference type="CDD" id="cd13861">
    <property type="entry name" value="CuRO_1_CumA_like"/>
    <property type="match status" value="1"/>
</dbReference>
<evidence type="ECO:0000256" key="1">
    <source>
        <dbReference type="ARBA" id="ARBA00022723"/>
    </source>
</evidence>
<dbReference type="InterPro" id="IPR011707">
    <property type="entry name" value="Cu-oxidase-like_N"/>
</dbReference>
<feature type="region of interest" description="Disordered" evidence="3">
    <location>
        <begin position="1"/>
        <end position="21"/>
    </location>
</feature>
<reference evidence="8" key="1">
    <citation type="submission" date="2017-03" db="EMBL/GenBank/DDBJ databases">
        <authorList>
            <person name="Safronova V.I."/>
            <person name="Sazanova A.L."/>
            <person name="Chirak E.R."/>
        </authorList>
    </citation>
    <scope>NUCLEOTIDE SEQUENCE [LARGE SCALE GENOMIC DNA]</scope>
    <source>
        <strain evidence="8">Ach-343</strain>
    </source>
</reference>
<dbReference type="PANTHER" id="PTHR11709">
    <property type="entry name" value="MULTI-COPPER OXIDASE"/>
    <property type="match status" value="1"/>
</dbReference>
<dbReference type="CDD" id="cd13906">
    <property type="entry name" value="CuRO_3_CumA_like"/>
    <property type="match status" value="1"/>
</dbReference>
<evidence type="ECO:0000313" key="7">
    <source>
        <dbReference type="EMBL" id="PZV39422.1"/>
    </source>
</evidence>
<dbReference type="PROSITE" id="PS00079">
    <property type="entry name" value="MULTICOPPER_OXIDASE1"/>
    <property type="match status" value="1"/>
</dbReference>
<name>A0A2W7C8C9_9HYPH</name>
<evidence type="ECO:0000313" key="8">
    <source>
        <dbReference type="Proteomes" id="UP000248616"/>
    </source>
</evidence>
<proteinExistence type="predicted"/>
<dbReference type="InterPro" id="IPR011706">
    <property type="entry name" value="Cu-oxidase_C"/>
</dbReference>
<evidence type="ECO:0000259" key="6">
    <source>
        <dbReference type="Pfam" id="PF07732"/>
    </source>
</evidence>
<dbReference type="GO" id="GO:0016491">
    <property type="term" value="F:oxidoreductase activity"/>
    <property type="evidence" value="ECO:0007669"/>
    <property type="project" value="UniProtKB-KW"/>
</dbReference>
<keyword evidence="2" id="KW-0560">Oxidoreductase</keyword>
<protein>
    <submittedName>
        <fullName evidence="7">Copper oxidase</fullName>
    </submittedName>
</protein>
<dbReference type="SUPFAM" id="SSF49503">
    <property type="entry name" value="Cupredoxins"/>
    <property type="match status" value="3"/>
</dbReference>
<dbReference type="GO" id="GO:0005507">
    <property type="term" value="F:copper ion binding"/>
    <property type="evidence" value="ECO:0007669"/>
    <property type="project" value="InterPro"/>
</dbReference>
<sequence>MIAAGALRRRAHSNSTSRGSPSIEIAKGLRVSIDFNLSISRRRFVLAAAGVAAATVARPASSMASAVDERRIRVAPGQARFTGSSGPLTPVWAYDGTVPGPMLRLRQGEPARIIVENGLDEETTVHWHGIRLQNAMDGVPGLTQPPIKPGTSFVYEFTPPDAGTFWYHPHANSLVQLGRGLAGALIVEEAEPIAVDRDLLWLLQDWRLAADAQMAPGFGSAMDAAMSGRIGNIVTINGTVPIDQRVIAGERIRLRLANASLARIMALRFEGHRPVVVAIDGQPCDPHELEDGRVVLAPAMRIDVVIDMQGDPGKRYAVIDDYYDGLAYKLTTLAYDTASPLRTRPLDAPLGLPRNPLPEPDLAEAERQEIVLQGGMMGGGKLAGVGGMMGMATPGMNGGAAWAINGMSMTGDGHAGMAPRFTLKRGTTCHLTMRNETAWWHPMHIHGFSMSVLSRNGSPVPNRTWQDTVLLAPKDTIECAFVADNPGDWMLHCHVADHQMAGLMTVFRVT</sequence>
<dbReference type="PANTHER" id="PTHR11709:SF2">
    <property type="entry name" value="MULTICOPPER OXIDASE LPR1"/>
    <property type="match status" value="1"/>
</dbReference>
<dbReference type="Gene3D" id="2.60.40.420">
    <property type="entry name" value="Cupredoxins - blue copper proteins"/>
    <property type="match status" value="3"/>
</dbReference>
<evidence type="ECO:0000256" key="2">
    <source>
        <dbReference type="ARBA" id="ARBA00023002"/>
    </source>
</evidence>
<dbReference type="PROSITE" id="PS51318">
    <property type="entry name" value="TAT"/>
    <property type="match status" value="1"/>
</dbReference>
<dbReference type="InterPro" id="IPR008972">
    <property type="entry name" value="Cupredoxin"/>
</dbReference>
<dbReference type="AlphaFoldDB" id="A0A2W7C8C9"/>
<dbReference type="Proteomes" id="UP000248616">
    <property type="component" value="Unassembled WGS sequence"/>
</dbReference>